<keyword evidence="1" id="KW-0732">Signal</keyword>
<dbReference type="EMBL" id="CDMZ01002605">
    <property type="protein sequence ID" value="CEM43067.1"/>
    <property type="molecule type" value="Genomic_DNA"/>
</dbReference>
<accession>A0A0G4HGL6</accession>
<dbReference type="PROSITE" id="PS51257">
    <property type="entry name" value="PROKAR_LIPOPROTEIN"/>
    <property type="match status" value="1"/>
</dbReference>
<organism evidence="2">
    <name type="scientific">Chromera velia CCMP2878</name>
    <dbReference type="NCBI Taxonomy" id="1169474"/>
    <lineage>
        <taxon>Eukaryota</taxon>
        <taxon>Sar</taxon>
        <taxon>Alveolata</taxon>
        <taxon>Colpodellida</taxon>
        <taxon>Chromeraceae</taxon>
        <taxon>Chromera</taxon>
    </lineage>
</organism>
<name>A0A0G4HGL6_9ALVE</name>
<evidence type="ECO:0000313" key="2">
    <source>
        <dbReference type="EMBL" id="CEM43067.1"/>
    </source>
</evidence>
<evidence type="ECO:0000256" key="1">
    <source>
        <dbReference type="SAM" id="SignalP"/>
    </source>
</evidence>
<sequence>MQSKGRVTAAVAVSLLLYSCQGLPFDSDSLGVKLPDSLGKAKLNFSSVDFKLPDLFPFGASLDDKTGADLKSCLLFPCPSSEVPVLDAAYAKCPLKDAEGCEEKCCRWWITVIEAANATQNFGFQNIKTNGVGGWVTRVNDNDGPSSELVGNAERSFDFETLAFFPTTIGSGGFDIANDGTTVFIGADSPNPVIVNGQQILSTEGEKVGGFNISRLDDAQITNDAKCVLLSATNTEGQVFIEKISLPGGSRETLLGFGDVIEGEELNGLDGDFALSGNGKKWLVTNFNETNIDDPGWVIVKTDQLLRLGGAVVREGDPVPPSLGLNIPGAPLTWGQPEQGPTKFQDINNKGDTIIQTNVNNGTLPV</sequence>
<evidence type="ECO:0008006" key="3">
    <source>
        <dbReference type="Google" id="ProtNLM"/>
    </source>
</evidence>
<feature type="chain" id="PRO_5005191365" description="Phytase-like domain-containing protein" evidence="1">
    <location>
        <begin position="23"/>
        <end position="366"/>
    </location>
</feature>
<feature type="signal peptide" evidence="1">
    <location>
        <begin position="1"/>
        <end position="22"/>
    </location>
</feature>
<protein>
    <recommendedName>
        <fullName evidence="3">Phytase-like domain-containing protein</fullName>
    </recommendedName>
</protein>
<feature type="non-terminal residue" evidence="2">
    <location>
        <position position="366"/>
    </location>
</feature>
<reference evidence="2" key="1">
    <citation type="submission" date="2014-11" db="EMBL/GenBank/DDBJ databases">
        <authorList>
            <person name="Otto D Thomas"/>
            <person name="Naeem Raeece"/>
        </authorList>
    </citation>
    <scope>NUCLEOTIDE SEQUENCE</scope>
</reference>
<proteinExistence type="predicted"/>
<dbReference type="AlphaFoldDB" id="A0A0G4HGL6"/>
<gene>
    <name evidence="2" type="ORF">Cvel_27259</name>
</gene>